<dbReference type="EMBL" id="JARKNE010000013">
    <property type="protein sequence ID" value="KAK5772350.1"/>
    <property type="molecule type" value="Genomic_DNA"/>
</dbReference>
<keyword evidence="2" id="KW-1185">Reference proteome</keyword>
<reference evidence="1 2" key="1">
    <citation type="submission" date="2023-03" db="EMBL/GenBank/DDBJ databases">
        <title>WGS of Gossypium arboreum.</title>
        <authorList>
            <person name="Yu D."/>
        </authorList>
    </citation>
    <scope>NUCLEOTIDE SEQUENCE [LARGE SCALE GENOMIC DNA]</scope>
    <source>
        <tissue evidence="1">Leaf</tissue>
    </source>
</reference>
<protein>
    <submittedName>
        <fullName evidence="1">Uncharacterized protein</fullName>
    </submittedName>
</protein>
<accession>A0ABR0MH00</accession>
<sequence>MDNILTLNATFVTRTRLFGVPYPCRHDPTQILTRDTGQIWRKTVDTAVVDKLRKEEKALICRDEGRDRHGKMKVMIEEREQKENV</sequence>
<gene>
    <name evidence="1" type="ORF">PVK06_048635</name>
</gene>
<evidence type="ECO:0000313" key="1">
    <source>
        <dbReference type="EMBL" id="KAK5772350.1"/>
    </source>
</evidence>
<comment type="caution">
    <text evidence="1">The sequence shown here is derived from an EMBL/GenBank/DDBJ whole genome shotgun (WGS) entry which is preliminary data.</text>
</comment>
<dbReference type="Proteomes" id="UP001358586">
    <property type="component" value="Chromosome 13"/>
</dbReference>
<evidence type="ECO:0000313" key="2">
    <source>
        <dbReference type="Proteomes" id="UP001358586"/>
    </source>
</evidence>
<proteinExistence type="predicted"/>
<name>A0ABR0MH00_GOSAR</name>
<organism evidence="1 2">
    <name type="scientific">Gossypium arboreum</name>
    <name type="common">Tree cotton</name>
    <name type="synonym">Gossypium nanking</name>
    <dbReference type="NCBI Taxonomy" id="29729"/>
    <lineage>
        <taxon>Eukaryota</taxon>
        <taxon>Viridiplantae</taxon>
        <taxon>Streptophyta</taxon>
        <taxon>Embryophyta</taxon>
        <taxon>Tracheophyta</taxon>
        <taxon>Spermatophyta</taxon>
        <taxon>Magnoliopsida</taxon>
        <taxon>eudicotyledons</taxon>
        <taxon>Gunneridae</taxon>
        <taxon>Pentapetalae</taxon>
        <taxon>rosids</taxon>
        <taxon>malvids</taxon>
        <taxon>Malvales</taxon>
        <taxon>Malvaceae</taxon>
        <taxon>Malvoideae</taxon>
        <taxon>Gossypium</taxon>
    </lineage>
</organism>